<keyword evidence="9" id="KW-0406">Ion transport</keyword>
<feature type="transmembrane region" description="Helical" evidence="13">
    <location>
        <begin position="107"/>
        <end position="126"/>
    </location>
</feature>
<evidence type="ECO:0000256" key="11">
    <source>
        <dbReference type="ARBA" id="ARBA00023303"/>
    </source>
</evidence>
<evidence type="ECO:0000256" key="8">
    <source>
        <dbReference type="ARBA" id="ARBA00022989"/>
    </source>
</evidence>
<keyword evidence="6" id="KW-0631">Potassium channel</keyword>
<keyword evidence="5 13" id="KW-0812">Transmembrane</keyword>
<keyword evidence="15" id="KW-1185">Reference proteome</keyword>
<evidence type="ECO:0000256" key="4">
    <source>
        <dbReference type="ARBA" id="ARBA00022538"/>
    </source>
</evidence>
<feature type="transmembrane region" description="Helical" evidence="13">
    <location>
        <begin position="7"/>
        <end position="25"/>
    </location>
</feature>
<name>A0A2A5RJT5_9LACT</name>
<evidence type="ECO:0000256" key="5">
    <source>
        <dbReference type="ARBA" id="ARBA00022692"/>
    </source>
</evidence>
<accession>A0A2A5RJT5</accession>
<dbReference type="GO" id="GO:0005267">
    <property type="term" value="F:potassium channel activity"/>
    <property type="evidence" value="ECO:0007669"/>
    <property type="project" value="UniProtKB-KW"/>
</dbReference>
<evidence type="ECO:0000256" key="13">
    <source>
        <dbReference type="SAM" id="Phobius"/>
    </source>
</evidence>
<keyword evidence="8 13" id="KW-1133">Transmembrane helix</keyword>
<evidence type="ECO:0000313" key="15">
    <source>
        <dbReference type="Proteomes" id="UP000218181"/>
    </source>
</evidence>
<evidence type="ECO:0000256" key="6">
    <source>
        <dbReference type="ARBA" id="ARBA00022826"/>
    </source>
</evidence>
<keyword evidence="7" id="KW-0630">Potassium</keyword>
<dbReference type="OrthoDB" id="7626281at2"/>
<keyword evidence="3" id="KW-0813">Transport</keyword>
<comment type="caution">
    <text evidence="14">The sequence shown here is derived from an EMBL/GenBank/DDBJ whole genome shotgun (WGS) entry which is preliminary data.</text>
</comment>
<dbReference type="GO" id="GO:0016020">
    <property type="term" value="C:membrane"/>
    <property type="evidence" value="ECO:0007669"/>
    <property type="project" value="UniProtKB-SubCell"/>
</dbReference>
<dbReference type="AlphaFoldDB" id="A0A2A5RJT5"/>
<dbReference type="Pfam" id="PF06736">
    <property type="entry name" value="TMEM175"/>
    <property type="match status" value="1"/>
</dbReference>
<keyword evidence="11" id="KW-0407">Ion channel</keyword>
<organism evidence="14 15">
    <name type="scientific">Lactococcus fujiensis JCM 16395</name>
    <dbReference type="NCBI Taxonomy" id="1291764"/>
    <lineage>
        <taxon>Bacteria</taxon>
        <taxon>Bacillati</taxon>
        <taxon>Bacillota</taxon>
        <taxon>Bacilli</taxon>
        <taxon>Lactobacillales</taxon>
        <taxon>Streptococcaceae</taxon>
        <taxon>Lactococcus</taxon>
    </lineage>
</organism>
<dbReference type="InterPro" id="IPR010617">
    <property type="entry name" value="TMEM175-like"/>
</dbReference>
<evidence type="ECO:0000256" key="12">
    <source>
        <dbReference type="ARBA" id="ARBA00034430"/>
    </source>
</evidence>
<evidence type="ECO:0000256" key="1">
    <source>
        <dbReference type="ARBA" id="ARBA00004141"/>
    </source>
</evidence>
<feature type="transmembrane region" description="Helical" evidence="13">
    <location>
        <begin position="74"/>
        <end position="95"/>
    </location>
</feature>
<evidence type="ECO:0000256" key="10">
    <source>
        <dbReference type="ARBA" id="ARBA00023136"/>
    </source>
</evidence>
<dbReference type="STRING" id="1291764.GCA_001311235_01596"/>
<dbReference type="EMBL" id="JXJU01000008">
    <property type="protein sequence ID" value="PCR99468.1"/>
    <property type="molecule type" value="Genomic_DNA"/>
</dbReference>
<keyword evidence="4" id="KW-0633">Potassium transport</keyword>
<keyword evidence="10 13" id="KW-0472">Membrane</keyword>
<evidence type="ECO:0000256" key="7">
    <source>
        <dbReference type="ARBA" id="ARBA00022958"/>
    </source>
</evidence>
<evidence type="ECO:0000256" key="3">
    <source>
        <dbReference type="ARBA" id="ARBA00022448"/>
    </source>
</evidence>
<dbReference type="GO" id="GO:0015252">
    <property type="term" value="F:proton channel activity"/>
    <property type="evidence" value="ECO:0007669"/>
    <property type="project" value="InterPro"/>
</dbReference>
<feature type="transmembrane region" description="Helical" evidence="13">
    <location>
        <begin position="146"/>
        <end position="175"/>
    </location>
</feature>
<evidence type="ECO:0000313" key="14">
    <source>
        <dbReference type="EMBL" id="PCR99468.1"/>
    </source>
</evidence>
<proteinExistence type="inferred from homology"/>
<evidence type="ECO:0008006" key="16">
    <source>
        <dbReference type="Google" id="ProtNLM"/>
    </source>
</evidence>
<gene>
    <name evidence="14" type="ORF">RT41_GL001844</name>
</gene>
<dbReference type="Proteomes" id="UP000218181">
    <property type="component" value="Unassembled WGS sequence"/>
</dbReference>
<evidence type="ECO:0000256" key="9">
    <source>
        <dbReference type="ARBA" id="ARBA00023065"/>
    </source>
</evidence>
<evidence type="ECO:0000256" key="2">
    <source>
        <dbReference type="ARBA" id="ARBA00006920"/>
    </source>
</evidence>
<protein>
    <recommendedName>
        <fullName evidence="16">Integral membrane protein</fullName>
    </recommendedName>
</protein>
<comment type="catalytic activity">
    <reaction evidence="12">
        <text>K(+)(in) = K(+)(out)</text>
        <dbReference type="Rhea" id="RHEA:29463"/>
        <dbReference type="ChEBI" id="CHEBI:29103"/>
    </reaction>
</comment>
<dbReference type="RefSeq" id="WP_054639386.1">
    <property type="nucleotide sequence ID" value="NZ_BBAL01000005.1"/>
</dbReference>
<feature type="transmembrane region" description="Helical" evidence="13">
    <location>
        <begin position="31"/>
        <end position="53"/>
    </location>
</feature>
<comment type="similarity">
    <text evidence="2">Belongs to the TMEM175 family.</text>
</comment>
<reference evidence="14 15" key="1">
    <citation type="submission" date="2014-12" db="EMBL/GenBank/DDBJ databases">
        <title>Draft genome sequences of 10 type strains of Lactococcus.</title>
        <authorList>
            <person name="Sun Z."/>
            <person name="Zhong Z."/>
            <person name="Liu W."/>
            <person name="Zhang W."/>
            <person name="Zhang H."/>
        </authorList>
    </citation>
    <scope>NUCLEOTIDE SEQUENCE [LARGE SCALE GENOMIC DNA]</scope>
    <source>
        <strain evidence="14 15">JCM 16395</strain>
    </source>
</reference>
<sequence>MTKDRLIAFTDAVIAIVMTILVLGLKEPSDATWQALAVLLPNYFTYALSFFWIGTMWVNLHNTFQRVHLISHKTVWCSLVLLFFSSFFPYAVNFASGHFTAVVAQEFYGIIVILITLSNFLLYYLASKDNDDASIFGMRYKRIADFCLKIVGLSFGLIYPPAVMIGVLLAGILFIPPHDFWQRLLKESK</sequence>
<comment type="subcellular location">
    <subcellularLocation>
        <location evidence="1">Membrane</location>
        <topology evidence="1">Multi-pass membrane protein</topology>
    </subcellularLocation>
</comment>